<organism evidence="1">
    <name type="scientific">Streptomyces phage Scarif</name>
    <dbReference type="NCBI Taxonomy" id="3158858"/>
    <lineage>
        <taxon>Viruses</taxon>
        <taxon>Duplodnaviria</taxon>
        <taxon>Heunggongvirae</taxon>
        <taxon>Uroviricota</taxon>
        <taxon>Caudoviricetes</taxon>
    </lineage>
</organism>
<dbReference type="EMBL" id="PP750868">
    <property type="protein sequence ID" value="XBM95185.1"/>
    <property type="molecule type" value="Genomic_DNA"/>
</dbReference>
<protein>
    <submittedName>
        <fullName evidence="1">Uncharacterized protein</fullName>
    </submittedName>
</protein>
<gene>
    <name evidence="1" type="ORF">Scarif_00076</name>
</gene>
<sequence length="224" mass="26253">MTNQENPNQEFLQKLNKVSDRHIEVRDHVARAMAMSHKIQKRDDKTKRQKALDLGRTLEETTKKILRKEVEKKHFPQGCVPKFYSMDPDVEDLLPSSEHLANGMVVLLADNDKRASESDIQHDWGMDRALERNRWCRVSHLFWNEPNNTFEFIAVYDDGTKRVRHCFREDAWIVKNSSVYESMLMETERYSQIYALILEGINRYGDGDKSEAAEKIARRVLGLL</sequence>
<evidence type="ECO:0000313" key="1">
    <source>
        <dbReference type="EMBL" id="XBM95185.1"/>
    </source>
</evidence>
<proteinExistence type="predicted"/>
<reference evidence="1" key="1">
    <citation type="submission" date="2024-05" db="EMBL/GenBank/DDBJ databases">
        <title>Isolation and characterization of the new Streptomyces phages Kamino, Geonosis, Abafar and Scarif infecting a broad range of host species.</title>
        <authorList>
            <person name="Rackow B."/>
            <person name="Rolland C."/>
            <person name="Mohnen I."/>
            <person name="Wittmann J."/>
            <person name="Muesken M."/>
            <person name="Overmann J."/>
            <person name="Frunzke J."/>
        </authorList>
    </citation>
    <scope>NUCLEOTIDE SEQUENCE</scope>
</reference>
<name>A0AAU7GWU2_9CAUD</name>
<accession>A0AAU7GWU2</accession>